<dbReference type="Pfam" id="PF12774">
    <property type="entry name" value="AAA_6"/>
    <property type="match status" value="1"/>
</dbReference>
<evidence type="ECO:0000256" key="1">
    <source>
        <dbReference type="ARBA" id="ARBA00004430"/>
    </source>
</evidence>
<keyword evidence="4" id="KW-0493">Microtubule</keyword>
<keyword evidence="3" id="KW-0963">Cytoplasm</keyword>
<dbReference type="InterPro" id="IPR004273">
    <property type="entry name" value="Dynein_heavy_D6_P-loop"/>
</dbReference>
<comment type="subcellular location">
    <subcellularLocation>
        <location evidence="1">Cytoplasm</location>
        <location evidence="1">Cytoskeleton</location>
        <location evidence="1">Cilium axoneme</location>
    </subcellularLocation>
</comment>
<reference evidence="25 26" key="1">
    <citation type="submission" date="2024-04" db="EMBL/GenBank/DDBJ databases">
        <title>Tritrichomonas musculus Genome.</title>
        <authorList>
            <person name="Alves-Ferreira E."/>
            <person name="Grigg M."/>
            <person name="Lorenzi H."/>
            <person name="Galac M."/>
        </authorList>
    </citation>
    <scope>NUCLEOTIDE SEQUENCE [LARGE SCALE GENOMIC DNA]</scope>
    <source>
        <strain evidence="25 26">EAF2021</strain>
    </source>
</reference>
<dbReference type="Pfam" id="PF17857">
    <property type="entry name" value="AAA_lid_1"/>
    <property type="match status" value="1"/>
</dbReference>
<sequence>MTSGDRFSRGKARLIQHEQIIIKERNVVKRLGQPLPEESIKIPKIGEWNLSVPTNYDDYSIENNENIDDEEFVTDDPLSNQFQIDRPNSNLNTIRNRQLPKSVPMSRSQKRQVGIPSRIPGTTLPTATQKTRTNNKRSSLGPNHQTAAIPPPYLIRPPKVISYDTDPLSRLTVNPPGTFSTDLEEIIHSKYRSPKLPLPPLKNEDYPDTEITSTVTTAKTKKRNIENTDESNDLTNTEIAPTEINYDDVSPELLQPSFLPLETFDDKSYEEYPLEELMKDPRAMSKYQDNSVCKWMHCRILNYDPKTKLFLIEWDKNKKRKKVPRFNLRFDREDPVKFEERIAVARRNCARNETALRFESRVTQMPTGNLSHLAQEDIINIHSQIGYNVDQKYYPNLLFLDAEIEQDFKINNNRIAFSYEVEHNPLIPNRDEFVEYLYSDSYASKSIGTYTGGTNDGFFKILTTSNGSVTYGLVEKWNLDINSMIKKMSETHLLANPKILEGLLIIWGIFQDSKSVTLLTDGFPELLSLDDFLLREKNHLEKTAKTFKDSIQETLEGVITSTVSYSMNTQKSSEKRRYQGMISLTQRMLHTVLLQMTENTISRFQSLFTRYLDENLKNQNEPQFLIKLVLSKEKKILDFDPEKVKFHDLLFDLLHHLEETIKALPLMTSPIIEIHQENVRFEDCLDLIEKERECLNDSLMKLFDFIDKFVTEFRCLEPLLQVDPDQYVIDFDKEGKKPLTEYRKTLKEILSEIEIVSSKLQNEYNIEIFHVQCEEFKKFAKNHFNQVIQNILNQVKKCALTTTQELKNEFDSIAVELQKQPKTPEEMAAMNSYLENVIQTTKIRKRKMNYANERFDFLNEFHFIITDDEFKFYYETLQMPQKISNSIDDTERMLSKVRITMIRELRNNQRNLETETVRVQDQLKEFNQKYNDLEMSIEAVDQVNEIHSKLQNLLKLQTLYNSHEKIFKFEQVTSRVLTNLTEEFTPLHILWNLAHEWMTMNATWLDTPFPQIRADAMNQFIIHSIKKIVKLKKDLGQQKNLIEKVISPLSSQIEEFKKHVPLIMKLRHPGIKTKHWERISEIVGFDAMPSMDLTLQDFLNLNLERWQDQISEIALVAAQEYNLESALDQMDAELQQKLFITTQFRDTPHFIFTEIDDIVSTIDDHLVTTQTLLTSPFIGPLKKRATDHLNFLRMAHEILDNWITCQRSWLYLQPIFSGTSIQQKLLNEARDWGTVDKIWSTLMKMAHDHPEFNTVINYSGLGSSLISCNQLLDSITKGLNAYLEAKRLGFPRFFFLSNDELISILSHTKDFSKIQDQMQKLFEYVNSINVTEDLEITHMNDSEGESVQFFSIVDGDTPEIEDWLNAFEDEMKASLKEYIRNAIAEYTKKKKEQWINRFPAQVILIANQILWTQQVTKFLSAKTKSLEILKKKYIEQLDELTSIIRKPISKLTRNVVSAMLINEVHNRDIIQNLINNNVSDVDNFKWIQQLRYYWEDETVIVRSINNNYEYSYEYAGNSTRLVITPLTDRCYQTLLSAFKQNLSGAPSGPAGTGKTETVRDCAKALGRACVVYNCSEEVTPEQMSQFFSGLSSSGSWSCFDEFNRINLEVLSVIAQQVRCIQEAIANNAETFKLDARTLKLNPNAAICITMNPGYAGRTELPDNLKALFRPCAMMVPDFGFICEILLFSGGFKEASTLSIKIVSVFDLCRKQLSDEHHYDWGLRAMKAILSTAGKQKRNDLDKDESLLLVQTIISNTSPRLVSNDVPLFNAIIKDVFPQVVHSKSIPEKLLNKLDEAFVSLKVQPLSSHTSKCIEFYETTLVRHGLMLVGGAMGGKTISWKALQMALTKQAEEGEGLPVHTEILNPKAITISELYGSFNPITSEWSDGVLSKSIRECSFSEQTSLKWIIVDGPVDSLWIESMNSLLDDNKVLCLANNERIQLGPHVKMVFEVDNLDEASPATVSRCGMIYYDPSALPWNALVASWTQKFSDDEKYKEIMDFISKQLDKYIPKMIQFLLVDGKTAMKINPNSSVVSLLKILDCYMPIIRDAKQKQNEAGDEMIFYDPLNQSLFISEFYEESNQSIPYFVPGDDMNKIFERIIAFALVWCFGGVLEESSRNIFDNFLKELMEKNESRVPFPLKESCFNFYCDLVRKQWTPWCDGKTGFKLNENNPIELEFVPNKNNVPIYFFSRLLINNNYHTLIHGPESSKTLIVKYLMNNSLDKTRFDCRILPLSNSSTQNSLSRFFQYYMHRRIKNFSPLKGMRMVFFLDNLGSVKPEIYGAQPPLELLRQFFDQGGWYNTATVEFNGILDSTVIAAMGIPGGGLYGIPQRLMRHFVTFHLPKYSIEDDQFILNSLLTAHFKHYANFVSEILPVSVTATLDFYKSCLQTLLPIPSKLHYIFGMRDIIRVYKGMMLEPPELVTDKTNFILLWYHEMTRTFNDRFNTHSDRKWFKTTMSTVVSRHFNVSWESIEPRSQIKENNFLLFNTFCDGSQKYKKARSNHEIILNTCNQLLEEHNRDSSKQLDIVMFSEAIEHLSALSRVLSFERGHAMLVGVKASGRKSLARLALHTASIDPFEIAITKTYTFDEWRNDIKTLMKQCGITDIPTGFIITDVQIIKPFQLEDLSNLLVNCEIPLLYEREEIDQIRAELASADTSAILTSEETDFFKVFMENVKKNLHIILVLSPYGSIFKDIMLSYPTIRNETVIDWYMPWSQNALESVSRSYLKRSKIVEDEMMAKIVTVCVKIHKSVEEFAKKFFKETKRTAAVTPSRYFELLSTFLKKLSEKRDQTETTIKTYTNGVEQIKATQIQIQAMQQQLNHDIPVLEATRANVEEMMKQLTVKRSEVEVTRTEVQAKSDMAEKEAREAGEANRIAQEQFALAQPLLLEAQEAVLKLDKDSLTNIKKLHAPSAGMKETFEAVCIMFGRQPRKVDGPNGKKEEDYWPETVSMLNDVNFVKSVTNFKIESISKETINKIKKYVPADKAVRAEKRKIALQSFMAVAALYDWVCASFEYWFVYQEILPKKLAADEAERKLRKSEEMLAEARAHLAAVEAHLQELQDKFQAMQDKEQELSQSVTNTQNRLLRAQKLIEGLSGETSRWNDTATHLKGSSMFILGDSLLISGVLTYIGAFSPSYRSDILDRWKNYLKSQDIQFSENFSIEKSLGNDSVIRDWIVKGLPNDTHSIENALIITNNNDSFPLMIDPQLSGTKWLRAVEGEKLTMLSFDQSDFLQRFKSCVTIGLPVLITNVGLKLDPLIDPILSREILIVDGQKKVTLGGDTITYNDNFRLTISTKYPNPQYSPEVCSQVTLINFTTTEEGLTDLLLNNLIEVERQDLDRQRIQIMEENAENTKKLKEIENEILVIVSTAGEHILDDDNAIDTLQRVQKMSAVIAQQIQASLETEKEIHLFKETFSPVAERSALLYFCVSDFSVIDPMYQFSLVWFVSLFRNAIVNSDHPSDTDMLIETLHRSIAKKFFDSVSFSLFSRHKLLFSTLMTIRILFSEKKISSSELAFLLSPPTIQITDKEPNELSTIISDEIWSMLKPLQNLSNSFKNIIDDIKDVKRSKWLSFINSTTPEKEQIPIENLTSFEKLLLLRVFHLERVREGLHDFISDNLGDEFVKPPTLNLTTIFKENDKLQPLIFIIMPGIDPQDEIISVAASMDLDKYLKSYSLGRGRGDGAEELILDAAERGFWVLLQNCHLSLSWMPRLEFIINNLNPTKVHERFKLCLVTMSDPEFPIGILYQGTKLIYEIPKGMRENVMRIYNGINPDEYNLATDNSVEKQLTFHLAFFHAVVLERLQFGSIGWNIPYEFNPSDFYISKKHLKVFLNEAPTNSIPFEALTYVIGELNYGGRVTDHWDRRLLLSLLRRFFSSEILSSTFSFGDRYKAPLFEDTLEKLMETVASWPVVTQGEDVGLSLNASTITSRNEAIQIFNSLIEIQPTLVASSDTISEEQFALNLIDGLISQVPKPFNIHNFLKKFDLKETLSTVLHHEIILYNKLLTVISDSLQEMRKGLKGLILIDEKLDRLNRRLLSNHVPEIWLEFSYPSILNLRNYMEDLVKRVNFLDSWVRIGSPIVFHLGAFFHPEEFLTAILQMFARKHVVPFDSLRWSTTPLEFMTPDKIGKSPEEGIYIQGLPLEGAKWDIQKKTLTECSQKELINFLPVIHLLPTQEKNLYDMNVTYECPVFRTQNRGTGALDLPNYIISLFLPTDKCNPDHWVQRSVAAFITVQ</sequence>
<keyword evidence="26" id="KW-1185">Reference proteome</keyword>
<feature type="domain" description="Dynein heavy chain ATP-binding dynein motor region" evidence="20">
    <location>
        <begin position="3172"/>
        <end position="3393"/>
    </location>
</feature>
<evidence type="ECO:0000256" key="11">
    <source>
        <dbReference type="ARBA" id="ARBA00023212"/>
    </source>
</evidence>
<dbReference type="Pfam" id="PF12781">
    <property type="entry name" value="AAA_9"/>
    <property type="match status" value="1"/>
</dbReference>
<feature type="domain" description="Dynein heavy chain hydrolytic ATP-binding dynein motor region" evidence="17">
    <location>
        <begin position="1510"/>
        <end position="1836"/>
    </location>
</feature>
<evidence type="ECO:0000259" key="23">
    <source>
        <dbReference type="Pfam" id="PF18198"/>
    </source>
</evidence>
<gene>
    <name evidence="25" type="ORF">M9Y10_005316</name>
</gene>
<evidence type="ECO:0000256" key="8">
    <source>
        <dbReference type="ARBA" id="ARBA00023054"/>
    </source>
</evidence>
<evidence type="ECO:0000256" key="5">
    <source>
        <dbReference type="ARBA" id="ARBA00022741"/>
    </source>
</evidence>
<keyword evidence="5" id="KW-0547">Nucleotide-binding</keyword>
<dbReference type="InterPro" id="IPR024743">
    <property type="entry name" value="Dynein_HC_stalk"/>
</dbReference>
<dbReference type="InterPro" id="IPR024317">
    <property type="entry name" value="Dynein_heavy_chain_D4_dom"/>
</dbReference>
<evidence type="ECO:0000259" key="17">
    <source>
        <dbReference type="Pfam" id="PF12774"/>
    </source>
</evidence>
<evidence type="ECO:0000256" key="2">
    <source>
        <dbReference type="ARBA" id="ARBA00008887"/>
    </source>
</evidence>
<evidence type="ECO:0000313" key="25">
    <source>
        <dbReference type="EMBL" id="KAK8878536.1"/>
    </source>
</evidence>
<feature type="domain" description="Dynein heavy chain coiled coil stalk" evidence="18">
    <location>
        <begin position="2799"/>
        <end position="3148"/>
    </location>
</feature>
<proteinExistence type="inferred from homology"/>
<feature type="domain" description="Dynein heavy chain AAA module D4" evidence="19">
    <location>
        <begin position="2524"/>
        <end position="2781"/>
    </location>
</feature>
<dbReference type="InterPro" id="IPR041658">
    <property type="entry name" value="AAA_lid_11"/>
</dbReference>
<evidence type="ECO:0000256" key="12">
    <source>
        <dbReference type="ARBA" id="ARBA00023273"/>
    </source>
</evidence>
<dbReference type="InterPro" id="IPR042228">
    <property type="entry name" value="Dynein_linker_3"/>
</dbReference>
<dbReference type="Pfam" id="PF12777">
    <property type="entry name" value="MT"/>
    <property type="match status" value="1"/>
</dbReference>
<protein>
    <recommendedName>
        <fullName evidence="27">Dynein heavy chain family protein</fullName>
    </recommendedName>
</protein>
<dbReference type="InterPro" id="IPR013602">
    <property type="entry name" value="Dynein_heavy_linker"/>
</dbReference>
<evidence type="ECO:0000259" key="19">
    <source>
        <dbReference type="Pfam" id="PF12780"/>
    </source>
</evidence>
<evidence type="ECO:0000259" key="24">
    <source>
        <dbReference type="Pfam" id="PF18199"/>
    </source>
</evidence>
<dbReference type="PANTHER" id="PTHR45703:SF36">
    <property type="entry name" value="DYNEIN HEAVY CHAIN, CYTOPLASMIC"/>
    <property type="match status" value="1"/>
</dbReference>
<dbReference type="Pfam" id="PF17852">
    <property type="entry name" value="Dynein_AAA_lid"/>
    <property type="match status" value="1"/>
</dbReference>
<dbReference type="Pfam" id="PF12775">
    <property type="entry name" value="AAA_7"/>
    <property type="match status" value="1"/>
</dbReference>
<dbReference type="Pfam" id="PF18199">
    <property type="entry name" value="Dynein_C"/>
    <property type="match status" value="1"/>
</dbReference>
<dbReference type="Gene3D" id="3.10.490.20">
    <property type="match status" value="1"/>
</dbReference>
<dbReference type="Gene3D" id="1.10.8.720">
    <property type="entry name" value="Region D6 of dynein motor"/>
    <property type="match status" value="1"/>
</dbReference>
<dbReference type="Pfam" id="PF03028">
    <property type="entry name" value="Dynein_heavy"/>
    <property type="match status" value="1"/>
</dbReference>
<dbReference type="InterPro" id="IPR041466">
    <property type="entry name" value="Dynein_AAA5_ext"/>
</dbReference>
<comment type="similarity">
    <text evidence="2">Belongs to the dynein heavy chain family.</text>
</comment>
<dbReference type="Pfam" id="PF08393">
    <property type="entry name" value="DHC_N2"/>
    <property type="match status" value="1"/>
</dbReference>
<comment type="caution">
    <text evidence="25">The sequence shown here is derived from an EMBL/GenBank/DDBJ whole genome shotgun (WGS) entry which is preliminary data.</text>
</comment>
<dbReference type="InterPro" id="IPR041589">
    <property type="entry name" value="DNAH3_AAA_lid_1"/>
</dbReference>
<dbReference type="InterPro" id="IPR041228">
    <property type="entry name" value="Dynein_C"/>
</dbReference>
<keyword evidence="9" id="KW-0969">Cilium</keyword>
<dbReference type="Gene3D" id="1.20.920.30">
    <property type="match status" value="1"/>
</dbReference>
<dbReference type="Pfam" id="PF18198">
    <property type="entry name" value="AAA_lid_11"/>
    <property type="match status" value="1"/>
</dbReference>
<dbReference type="Proteomes" id="UP001470230">
    <property type="component" value="Unassembled WGS sequence"/>
</dbReference>
<dbReference type="Gene3D" id="1.10.287.2620">
    <property type="match status" value="1"/>
</dbReference>
<feature type="domain" description="Dynein heavy chain AAA 5 extension" evidence="21">
    <location>
        <begin position="2003"/>
        <end position="2158"/>
    </location>
</feature>
<dbReference type="InterPro" id="IPR027417">
    <property type="entry name" value="P-loop_NTPase"/>
</dbReference>
<feature type="domain" description="Dynein heavy chain C-terminal" evidence="24">
    <location>
        <begin position="3929"/>
        <end position="4228"/>
    </location>
</feature>
<dbReference type="Gene3D" id="1.10.472.130">
    <property type="match status" value="1"/>
</dbReference>
<keyword evidence="8 13" id="KW-0175">Coiled coil</keyword>
<keyword evidence="11" id="KW-0206">Cytoskeleton</keyword>
<accession>A0ABR2JKX0</accession>
<evidence type="ECO:0000259" key="20">
    <source>
        <dbReference type="Pfam" id="PF12781"/>
    </source>
</evidence>
<feature type="domain" description="Dynein heavy chain 3 AAA+ lid" evidence="22">
    <location>
        <begin position="2376"/>
        <end position="2464"/>
    </location>
</feature>
<evidence type="ECO:0000256" key="3">
    <source>
        <dbReference type="ARBA" id="ARBA00022490"/>
    </source>
</evidence>
<keyword evidence="12" id="KW-0966">Cell projection</keyword>
<feature type="compositionally biased region" description="Polar residues" evidence="14">
    <location>
        <begin position="123"/>
        <end position="146"/>
    </location>
</feature>
<feature type="domain" description="Dynein heavy chain linker" evidence="16">
    <location>
        <begin position="977"/>
        <end position="1382"/>
    </location>
</feature>
<evidence type="ECO:0000259" key="15">
    <source>
        <dbReference type="Pfam" id="PF03028"/>
    </source>
</evidence>
<feature type="region of interest" description="Disordered" evidence="14">
    <location>
        <begin position="100"/>
        <end position="153"/>
    </location>
</feature>
<dbReference type="Gene3D" id="6.10.140.1060">
    <property type="match status" value="1"/>
</dbReference>
<dbReference type="Pfam" id="PF12780">
    <property type="entry name" value="AAA_8"/>
    <property type="match status" value="1"/>
</dbReference>
<keyword evidence="7" id="KW-0243">Dynein</keyword>
<evidence type="ECO:0008006" key="27">
    <source>
        <dbReference type="Google" id="ProtNLM"/>
    </source>
</evidence>
<name>A0ABR2JKX0_9EUKA</name>
<dbReference type="Gene3D" id="1.10.8.710">
    <property type="match status" value="1"/>
</dbReference>
<dbReference type="Gene3D" id="1.20.920.20">
    <property type="match status" value="1"/>
</dbReference>
<feature type="coiled-coil region" evidence="13">
    <location>
        <begin position="3330"/>
        <end position="3361"/>
    </location>
</feature>
<feature type="domain" description="Dynein heavy chain AAA lid" evidence="23">
    <location>
        <begin position="3784"/>
        <end position="3922"/>
    </location>
</feature>
<dbReference type="Gene3D" id="1.10.8.1220">
    <property type="match status" value="1"/>
</dbReference>
<evidence type="ECO:0000259" key="18">
    <source>
        <dbReference type="Pfam" id="PF12777"/>
    </source>
</evidence>
<organism evidence="25 26">
    <name type="scientific">Tritrichomonas musculus</name>
    <dbReference type="NCBI Taxonomy" id="1915356"/>
    <lineage>
        <taxon>Eukaryota</taxon>
        <taxon>Metamonada</taxon>
        <taxon>Parabasalia</taxon>
        <taxon>Tritrichomonadida</taxon>
        <taxon>Tritrichomonadidae</taxon>
        <taxon>Tritrichomonas</taxon>
    </lineage>
</organism>
<dbReference type="Gene3D" id="1.20.1270.280">
    <property type="match status" value="1"/>
</dbReference>
<evidence type="ECO:0000256" key="14">
    <source>
        <dbReference type="SAM" id="MobiDB-lite"/>
    </source>
</evidence>
<dbReference type="InterPro" id="IPR026983">
    <property type="entry name" value="DHC"/>
</dbReference>
<keyword evidence="10" id="KW-0505">Motor protein</keyword>
<evidence type="ECO:0000256" key="4">
    <source>
        <dbReference type="ARBA" id="ARBA00022701"/>
    </source>
</evidence>
<dbReference type="InterPro" id="IPR035699">
    <property type="entry name" value="AAA_6"/>
</dbReference>
<evidence type="ECO:0000313" key="26">
    <source>
        <dbReference type="Proteomes" id="UP001470230"/>
    </source>
</evidence>
<evidence type="ECO:0000256" key="13">
    <source>
        <dbReference type="SAM" id="Coils"/>
    </source>
</evidence>
<evidence type="ECO:0000256" key="7">
    <source>
        <dbReference type="ARBA" id="ARBA00023017"/>
    </source>
</evidence>
<dbReference type="Gene3D" id="1.20.140.100">
    <property type="entry name" value="Dynein heavy chain, N-terminal domain 2"/>
    <property type="match status" value="1"/>
</dbReference>
<evidence type="ECO:0000256" key="6">
    <source>
        <dbReference type="ARBA" id="ARBA00022840"/>
    </source>
</evidence>
<dbReference type="Gene3D" id="3.40.50.300">
    <property type="entry name" value="P-loop containing nucleotide triphosphate hydrolases"/>
    <property type="match status" value="5"/>
</dbReference>
<evidence type="ECO:0000256" key="10">
    <source>
        <dbReference type="ARBA" id="ARBA00023175"/>
    </source>
</evidence>
<dbReference type="InterPro" id="IPR042219">
    <property type="entry name" value="AAA_lid_11_sf"/>
</dbReference>
<keyword evidence="6" id="KW-0067">ATP-binding</keyword>
<evidence type="ECO:0000259" key="22">
    <source>
        <dbReference type="Pfam" id="PF17857"/>
    </source>
</evidence>
<feature type="coiled-coil region" evidence="13">
    <location>
        <begin position="902"/>
        <end position="943"/>
    </location>
</feature>
<feature type="coiled-coil region" evidence="13">
    <location>
        <begin position="3028"/>
        <end position="3076"/>
    </location>
</feature>
<evidence type="ECO:0000259" key="16">
    <source>
        <dbReference type="Pfam" id="PF08393"/>
    </source>
</evidence>
<evidence type="ECO:0000256" key="9">
    <source>
        <dbReference type="ARBA" id="ARBA00023069"/>
    </source>
</evidence>
<dbReference type="PANTHER" id="PTHR45703">
    <property type="entry name" value="DYNEIN HEAVY CHAIN"/>
    <property type="match status" value="1"/>
</dbReference>
<dbReference type="SUPFAM" id="SSF52540">
    <property type="entry name" value="P-loop containing nucleoside triphosphate hydrolases"/>
    <property type="match status" value="4"/>
</dbReference>
<dbReference type="InterPro" id="IPR042222">
    <property type="entry name" value="Dynein_2_N"/>
</dbReference>
<evidence type="ECO:0000259" key="21">
    <source>
        <dbReference type="Pfam" id="PF17852"/>
    </source>
</evidence>
<dbReference type="InterPro" id="IPR043157">
    <property type="entry name" value="Dynein_AAA1S"/>
</dbReference>
<dbReference type="InterPro" id="IPR043160">
    <property type="entry name" value="Dynein_C_barrel"/>
</dbReference>
<dbReference type="EMBL" id="JAPFFF010000011">
    <property type="protein sequence ID" value="KAK8878536.1"/>
    <property type="molecule type" value="Genomic_DNA"/>
</dbReference>
<feature type="domain" description="Dynein heavy chain region D6 P-loop" evidence="15">
    <location>
        <begin position="3639"/>
        <end position="3750"/>
    </location>
</feature>
<dbReference type="InterPro" id="IPR035706">
    <property type="entry name" value="AAA_9"/>
</dbReference>
<dbReference type="Gene3D" id="3.20.180.20">
    <property type="entry name" value="Dynein heavy chain, N-terminal domain 2"/>
    <property type="match status" value="1"/>
</dbReference>
<dbReference type="Gene3D" id="1.20.58.1120">
    <property type="match status" value="1"/>
</dbReference>